<gene>
    <name evidence="6" type="ORF">ACFP90_22010</name>
</gene>
<feature type="domain" description="Thioredoxin" evidence="5">
    <location>
        <begin position="87"/>
        <end position="227"/>
    </location>
</feature>
<evidence type="ECO:0000256" key="4">
    <source>
        <dbReference type="ARBA" id="ARBA00023284"/>
    </source>
</evidence>
<comment type="subcellular location">
    <subcellularLocation>
        <location evidence="1">Cell envelope</location>
    </subcellularLocation>
</comment>
<comment type="caution">
    <text evidence="6">The sequence shown here is derived from an EMBL/GenBank/DDBJ whole genome shotgun (WGS) entry which is preliminary data.</text>
</comment>
<evidence type="ECO:0000313" key="6">
    <source>
        <dbReference type="EMBL" id="MFC6662730.1"/>
    </source>
</evidence>
<keyword evidence="7" id="KW-1185">Reference proteome</keyword>
<dbReference type="InterPro" id="IPR017937">
    <property type="entry name" value="Thioredoxin_CS"/>
</dbReference>
<evidence type="ECO:0000256" key="3">
    <source>
        <dbReference type="ARBA" id="ARBA00023157"/>
    </source>
</evidence>
<dbReference type="PROSITE" id="PS00194">
    <property type="entry name" value="THIOREDOXIN_1"/>
    <property type="match status" value="1"/>
</dbReference>
<reference evidence="7" key="1">
    <citation type="journal article" date="2019" name="Int. J. Syst. Evol. Microbiol.">
        <title>The Global Catalogue of Microorganisms (GCM) 10K type strain sequencing project: providing services to taxonomists for standard genome sequencing and annotation.</title>
        <authorList>
            <consortium name="The Broad Institute Genomics Platform"/>
            <consortium name="The Broad Institute Genome Sequencing Center for Infectious Disease"/>
            <person name="Wu L."/>
            <person name="Ma J."/>
        </authorList>
    </citation>
    <scope>NUCLEOTIDE SEQUENCE [LARGE SCALE GENOMIC DNA]</scope>
    <source>
        <strain evidence="7">CCUG 63830</strain>
    </source>
</reference>
<dbReference type="InterPro" id="IPR013766">
    <property type="entry name" value="Thioredoxin_domain"/>
</dbReference>
<dbReference type="InterPro" id="IPR000866">
    <property type="entry name" value="AhpC/TSA"/>
</dbReference>
<dbReference type="PROSITE" id="PS51352">
    <property type="entry name" value="THIOREDOXIN_2"/>
    <property type="match status" value="1"/>
</dbReference>
<dbReference type="CDD" id="cd02966">
    <property type="entry name" value="TlpA_like_family"/>
    <property type="match status" value="1"/>
</dbReference>
<keyword evidence="4" id="KW-0676">Redox-active center</keyword>
<dbReference type="InterPro" id="IPR036249">
    <property type="entry name" value="Thioredoxin-like_sf"/>
</dbReference>
<evidence type="ECO:0000259" key="5">
    <source>
        <dbReference type="PROSITE" id="PS51352"/>
    </source>
</evidence>
<dbReference type="EMBL" id="JBHSWB010000002">
    <property type="protein sequence ID" value="MFC6662730.1"/>
    <property type="molecule type" value="Genomic_DNA"/>
</dbReference>
<dbReference type="InterPro" id="IPR050553">
    <property type="entry name" value="Thioredoxin_ResA/DsbE_sf"/>
</dbReference>
<organism evidence="6 7">
    <name type="scientific">Deinococcus multiflagellatus</name>
    <dbReference type="NCBI Taxonomy" id="1656887"/>
    <lineage>
        <taxon>Bacteria</taxon>
        <taxon>Thermotogati</taxon>
        <taxon>Deinococcota</taxon>
        <taxon>Deinococci</taxon>
        <taxon>Deinococcales</taxon>
        <taxon>Deinococcaceae</taxon>
        <taxon>Deinococcus</taxon>
    </lineage>
</organism>
<evidence type="ECO:0000313" key="7">
    <source>
        <dbReference type="Proteomes" id="UP001596317"/>
    </source>
</evidence>
<dbReference type="Pfam" id="PF00578">
    <property type="entry name" value="AhpC-TSA"/>
    <property type="match status" value="1"/>
</dbReference>
<accession>A0ABW1ZP63</accession>
<dbReference type="Proteomes" id="UP001596317">
    <property type="component" value="Unassembled WGS sequence"/>
</dbReference>
<sequence length="230" mass="24429">MSDRRKGLTPGCRCVATVLLDFPGPLSIKRPRPNGRGPGATHDTILLRFTTSAPVAPALAPLLAAGLVALLAATLLSPARNATDGGPLVGKSAPPLTLQTLDGSTISLVSLQGRPVILNFWASWCGPCREEAPLFRELSTRQTGQEGLVVLGVLYLEPSEQNARDFIREYSLAYPNLRDPGTRTGINYGVAGVPETFFISADGVVQHVDRGGLSRERLNIGLQKIGVPTL</sequence>
<dbReference type="PANTHER" id="PTHR42852">
    <property type="entry name" value="THIOL:DISULFIDE INTERCHANGE PROTEIN DSBE"/>
    <property type="match status" value="1"/>
</dbReference>
<proteinExistence type="predicted"/>
<dbReference type="SUPFAM" id="SSF52833">
    <property type="entry name" value="Thioredoxin-like"/>
    <property type="match status" value="1"/>
</dbReference>
<dbReference type="Gene3D" id="3.40.30.10">
    <property type="entry name" value="Glutaredoxin"/>
    <property type="match status" value="1"/>
</dbReference>
<evidence type="ECO:0000256" key="1">
    <source>
        <dbReference type="ARBA" id="ARBA00004196"/>
    </source>
</evidence>
<keyword evidence="3" id="KW-1015">Disulfide bond</keyword>
<protein>
    <submittedName>
        <fullName evidence="6">TlpA disulfide reductase family protein</fullName>
    </submittedName>
</protein>
<keyword evidence="2" id="KW-0201">Cytochrome c-type biogenesis</keyword>
<dbReference type="RefSeq" id="WP_380059084.1">
    <property type="nucleotide sequence ID" value="NZ_JBHSWB010000002.1"/>
</dbReference>
<name>A0ABW1ZP63_9DEIO</name>
<evidence type="ECO:0000256" key="2">
    <source>
        <dbReference type="ARBA" id="ARBA00022748"/>
    </source>
</evidence>
<dbReference type="PANTHER" id="PTHR42852:SF6">
    <property type="entry name" value="THIOL:DISULFIDE INTERCHANGE PROTEIN DSBE"/>
    <property type="match status" value="1"/>
</dbReference>